<feature type="region of interest" description="Disordered" evidence="1">
    <location>
        <begin position="272"/>
        <end position="349"/>
    </location>
</feature>
<gene>
    <name evidence="2" type="ORF">C2G38_2143758</name>
</gene>
<feature type="compositionally biased region" description="Polar residues" evidence="1">
    <location>
        <begin position="275"/>
        <end position="287"/>
    </location>
</feature>
<feature type="compositionally biased region" description="Basic and acidic residues" evidence="1">
    <location>
        <begin position="190"/>
        <end position="216"/>
    </location>
</feature>
<organism evidence="2 3">
    <name type="scientific">Gigaspora rosea</name>
    <dbReference type="NCBI Taxonomy" id="44941"/>
    <lineage>
        <taxon>Eukaryota</taxon>
        <taxon>Fungi</taxon>
        <taxon>Fungi incertae sedis</taxon>
        <taxon>Mucoromycota</taxon>
        <taxon>Glomeromycotina</taxon>
        <taxon>Glomeromycetes</taxon>
        <taxon>Diversisporales</taxon>
        <taxon>Gigasporaceae</taxon>
        <taxon>Gigaspora</taxon>
    </lineage>
</organism>
<feature type="compositionally biased region" description="Polar residues" evidence="1">
    <location>
        <begin position="44"/>
        <end position="65"/>
    </location>
</feature>
<proteinExistence type="predicted"/>
<dbReference type="Proteomes" id="UP000266673">
    <property type="component" value="Unassembled WGS sequence"/>
</dbReference>
<feature type="region of interest" description="Disordered" evidence="1">
    <location>
        <begin position="44"/>
        <end position="69"/>
    </location>
</feature>
<protein>
    <submittedName>
        <fullName evidence="2">Uncharacterized protein</fullName>
    </submittedName>
</protein>
<accession>A0A397V548</accession>
<reference evidence="2 3" key="1">
    <citation type="submission" date="2018-06" db="EMBL/GenBank/DDBJ databases">
        <title>Comparative genomics reveals the genomic features of Rhizophagus irregularis, R. cerebriforme, R. diaphanum and Gigaspora rosea, and their symbiotic lifestyle signature.</title>
        <authorList>
            <person name="Morin E."/>
            <person name="San Clemente H."/>
            <person name="Chen E.C.H."/>
            <person name="De La Providencia I."/>
            <person name="Hainaut M."/>
            <person name="Kuo A."/>
            <person name="Kohler A."/>
            <person name="Murat C."/>
            <person name="Tang N."/>
            <person name="Roy S."/>
            <person name="Loubradou J."/>
            <person name="Henrissat B."/>
            <person name="Grigoriev I.V."/>
            <person name="Corradi N."/>
            <person name="Roux C."/>
            <person name="Martin F.M."/>
        </authorList>
    </citation>
    <scope>NUCLEOTIDE SEQUENCE [LARGE SCALE GENOMIC DNA]</scope>
    <source>
        <strain evidence="2 3">DAOM 194757</strain>
    </source>
</reference>
<feature type="region of interest" description="Disordered" evidence="1">
    <location>
        <begin position="177"/>
        <end position="257"/>
    </location>
</feature>
<evidence type="ECO:0000313" key="3">
    <source>
        <dbReference type="Proteomes" id="UP000266673"/>
    </source>
</evidence>
<dbReference type="OrthoDB" id="2487531at2759"/>
<keyword evidence="3" id="KW-1185">Reference proteome</keyword>
<feature type="compositionally biased region" description="Basic and acidic residues" evidence="1">
    <location>
        <begin position="325"/>
        <end position="334"/>
    </location>
</feature>
<evidence type="ECO:0000313" key="2">
    <source>
        <dbReference type="EMBL" id="RIB15073.1"/>
    </source>
</evidence>
<feature type="compositionally biased region" description="Polar residues" evidence="1">
    <location>
        <begin position="227"/>
        <end position="236"/>
    </location>
</feature>
<dbReference type="AlphaFoldDB" id="A0A397V548"/>
<comment type="caution">
    <text evidence="2">The sequence shown here is derived from an EMBL/GenBank/DDBJ whole genome shotgun (WGS) entry which is preliminary data.</text>
</comment>
<sequence length="393" mass="46390">MGTIIKQRLSDWEQEIKKAKDFEDPRIPKQFEFLKDRLNQIENRTIRRPSQGNRNNNKVQVPQNTETKRETTYRYLKGLSDTNDLTIYKQRKRIKELEEEYEKDMSSALTMTNEQFAKLTAWDQRNVLDELVQGAAYSKNEAIRQQNHNNHMELIREQAELTGEMITEQLETAKEQQIRKQISKQRSKLKKPEKLNLPEKMYRETYTTDHPFQDKDEKDDDEESVKSNETTDSQRWTGGLKQKEQPPHSPSKPSSLRNSIDIAQDELEEILKPSPRTQLEPEQTLSIPPQRPKIQRKILPQRSYSPLSSDLLRKRTYSPIPNEQLEQKKFREHTPTPSPPEQGPSKIREVPLSHDEITQQLLSPEFWEDAKIPKMPRYNPKVTTKKDKHIQNM</sequence>
<name>A0A397V548_9GLOM</name>
<evidence type="ECO:0000256" key="1">
    <source>
        <dbReference type="SAM" id="MobiDB-lite"/>
    </source>
</evidence>
<dbReference type="EMBL" id="QKWP01000774">
    <property type="protein sequence ID" value="RIB15073.1"/>
    <property type="molecule type" value="Genomic_DNA"/>
</dbReference>